<name>A0A1H0E286_9HYPH</name>
<evidence type="ECO:0000259" key="8">
    <source>
        <dbReference type="PROSITE" id="PS50192"/>
    </source>
</evidence>
<comment type="similarity">
    <text evidence="4">Belongs to the methyl-accepting chemotaxis (MCP) protein family.</text>
</comment>
<evidence type="ECO:0000313" key="11">
    <source>
        <dbReference type="Proteomes" id="UP000198704"/>
    </source>
</evidence>
<evidence type="ECO:0000256" key="1">
    <source>
        <dbReference type="ARBA" id="ARBA00004429"/>
    </source>
</evidence>
<dbReference type="Gene3D" id="6.10.340.10">
    <property type="match status" value="1"/>
</dbReference>
<dbReference type="SMART" id="SM00304">
    <property type="entry name" value="HAMP"/>
    <property type="match status" value="1"/>
</dbReference>
<dbReference type="SUPFAM" id="SSF58104">
    <property type="entry name" value="Methyl-accepting chemotaxis protein (MCP) signaling domain"/>
    <property type="match status" value="1"/>
</dbReference>
<dbReference type="CDD" id="cd06225">
    <property type="entry name" value="HAMP"/>
    <property type="match status" value="1"/>
</dbReference>
<feature type="transmembrane region" description="Helical" evidence="6">
    <location>
        <begin position="341"/>
        <end position="362"/>
    </location>
</feature>
<dbReference type="InterPro" id="IPR003660">
    <property type="entry name" value="HAMP_dom"/>
</dbReference>
<evidence type="ECO:0000256" key="6">
    <source>
        <dbReference type="SAM" id="Phobius"/>
    </source>
</evidence>
<dbReference type="Pfam" id="PF00672">
    <property type="entry name" value="HAMP"/>
    <property type="match status" value="1"/>
</dbReference>
<keyword evidence="6" id="KW-0812">Transmembrane</keyword>
<accession>A0A1H0E286</accession>
<keyword evidence="6" id="KW-1133">Transmembrane helix</keyword>
<dbReference type="PROSITE" id="PS50111">
    <property type="entry name" value="CHEMOTAXIS_TRANSDUC_2"/>
    <property type="match status" value="1"/>
</dbReference>
<evidence type="ECO:0000259" key="9">
    <source>
        <dbReference type="PROSITE" id="PS50885"/>
    </source>
</evidence>
<dbReference type="SMART" id="SM00283">
    <property type="entry name" value="MA"/>
    <property type="match status" value="1"/>
</dbReference>
<dbReference type="InterPro" id="IPR000727">
    <property type="entry name" value="T_SNARE_dom"/>
</dbReference>
<feature type="domain" description="HAMP" evidence="9">
    <location>
        <begin position="364"/>
        <end position="417"/>
    </location>
</feature>
<evidence type="ECO:0000256" key="2">
    <source>
        <dbReference type="ARBA" id="ARBA00022519"/>
    </source>
</evidence>
<feature type="domain" description="T-SNARE coiled-coil homology" evidence="8">
    <location>
        <begin position="610"/>
        <end position="672"/>
    </location>
</feature>
<organism evidence="10 11">
    <name type="scientific">Methylobacterium phyllostachyos</name>
    <dbReference type="NCBI Taxonomy" id="582672"/>
    <lineage>
        <taxon>Bacteria</taxon>
        <taxon>Pseudomonadati</taxon>
        <taxon>Pseudomonadota</taxon>
        <taxon>Alphaproteobacteria</taxon>
        <taxon>Hyphomicrobiales</taxon>
        <taxon>Methylobacteriaceae</taxon>
        <taxon>Methylobacterium</taxon>
    </lineage>
</organism>
<protein>
    <submittedName>
        <fullName evidence="10">Methyl-accepting chemotaxis protein</fullName>
    </submittedName>
</protein>
<keyword evidence="3 5" id="KW-0807">Transducer</keyword>
<dbReference type="GO" id="GO:0005886">
    <property type="term" value="C:plasma membrane"/>
    <property type="evidence" value="ECO:0007669"/>
    <property type="project" value="UniProtKB-SubCell"/>
</dbReference>
<dbReference type="STRING" id="582672.SAMN05216360_11121"/>
<evidence type="ECO:0000256" key="3">
    <source>
        <dbReference type="ARBA" id="ARBA00023224"/>
    </source>
</evidence>
<gene>
    <name evidence="10" type="ORF">SAMN05216360_11121</name>
</gene>
<keyword evidence="2" id="KW-0997">Cell inner membrane</keyword>
<dbReference type="GO" id="GO:0007165">
    <property type="term" value="P:signal transduction"/>
    <property type="evidence" value="ECO:0007669"/>
    <property type="project" value="UniProtKB-KW"/>
</dbReference>
<dbReference type="PANTHER" id="PTHR32089:SF112">
    <property type="entry name" value="LYSOZYME-LIKE PROTEIN-RELATED"/>
    <property type="match status" value="1"/>
</dbReference>
<dbReference type="Pfam" id="PF00015">
    <property type="entry name" value="MCPsignal"/>
    <property type="match status" value="1"/>
</dbReference>
<evidence type="ECO:0000256" key="5">
    <source>
        <dbReference type="PROSITE-ProRule" id="PRU00284"/>
    </source>
</evidence>
<feature type="transmembrane region" description="Helical" evidence="6">
    <location>
        <begin position="21"/>
        <end position="42"/>
    </location>
</feature>
<comment type="subcellular location">
    <subcellularLocation>
        <location evidence="1">Cell inner membrane</location>
        <topology evidence="1">Multi-pass membrane protein</topology>
    </subcellularLocation>
</comment>
<dbReference type="PANTHER" id="PTHR32089">
    <property type="entry name" value="METHYL-ACCEPTING CHEMOTAXIS PROTEIN MCPB"/>
    <property type="match status" value="1"/>
</dbReference>
<dbReference type="PROSITE" id="PS50192">
    <property type="entry name" value="T_SNARE"/>
    <property type="match status" value="1"/>
</dbReference>
<keyword evidence="11" id="KW-1185">Reference proteome</keyword>
<evidence type="ECO:0000259" key="7">
    <source>
        <dbReference type="PROSITE" id="PS50111"/>
    </source>
</evidence>
<reference evidence="11" key="1">
    <citation type="submission" date="2016-10" db="EMBL/GenBank/DDBJ databases">
        <authorList>
            <person name="Varghese N."/>
            <person name="Submissions S."/>
        </authorList>
    </citation>
    <scope>NUCLEOTIDE SEQUENCE [LARGE SCALE GENOMIC DNA]</scope>
    <source>
        <strain evidence="11">BL47</strain>
    </source>
</reference>
<feature type="domain" description="Methyl-accepting transducer" evidence="7">
    <location>
        <begin position="458"/>
        <end position="694"/>
    </location>
</feature>
<proteinExistence type="inferred from homology"/>
<dbReference type="AlphaFoldDB" id="A0A1H0E286"/>
<dbReference type="EMBL" id="FNHS01000011">
    <property type="protein sequence ID" value="SDN76403.1"/>
    <property type="molecule type" value="Genomic_DNA"/>
</dbReference>
<evidence type="ECO:0000256" key="4">
    <source>
        <dbReference type="ARBA" id="ARBA00029447"/>
    </source>
</evidence>
<evidence type="ECO:0000313" key="10">
    <source>
        <dbReference type="EMBL" id="SDN76403.1"/>
    </source>
</evidence>
<keyword evidence="2" id="KW-1003">Cell membrane</keyword>
<dbReference type="PROSITE" id="PS50885">
    <property type="entry name" value="HAMP"/>
    <property type="match status" value="1"/>
</dbReference>
<keyword evidence="6" id="KW-0472">Membrane</keyword>
<dbReference type="Proteomes" id="UP000198704">
    <property type="component" value="Unassembled WGS sequence"/>
</dbReference>
<sequence>MTSRLQSETYKTTIIDGLTHSIRTLTISVIVSISAVASIYSLRSAILAWNTYTDFLTVELYADIEDALLTVQKGLLSERADSPNVLVLEGKAFESARHSVGQNRQTVDAGFNRAEKLLNDIKDQEKQHLANDFLKRYGELKRTRQELDRNYSLSREQRDLAVGQAILAAGTNLMSSLDALSSALDHAISDSDPLVSRLTQIKQLAWQTRSIGGSVWEIVHGTYTGGKWLDQAQKDRIIFIQGQTTSYWDLTHQIAASDGLPEKVKKAVAFATNAYFGKEFADLQTRIITDIKSNRMPTMEFSSWLQMLIPAINSITDVSTISMNAVVDVAKDHSDRAKATFVWSAGALLAVIVLIACGIALLQRRLFKPIRVITETLSKLSNEDLNVEIAYRERRDEVGRMSAAIQIFKDQLVRNTMLEREAQDLRSAAEAERKNTMIRLADTFERAVGGIVGTVSSSAAELQVTAQTMTAAATETATQSATVAAAAEQAATNVNTVAAAAEELGASVREIGRQVTGSASLAQAAVGEADQTAMLVQALSQNAARIGAMVGMISGIAGQTNLLALNATIESARAGAAGRGFAVVASEVKSLAEQTAKATEEIVRQIGEVQGVTAQAVTAIGGITGRIREIDTVATSIAAAVDQQSAAMQEIVRNVTQASAGTNEVTGNIAGVVQVSEKTGSAASQVLSAASELSRQSEHLGVEVARFLATVRAA</sequence>
<dbReference type="InterPro" id="IPR004089">
    <property type="entry name" value="MCPsignal_dom"/>
</dbReference>
<dbReference type="Gene3D" id="1.10.287.950">
    <property type="entry name" value="Methyl-accepting chemotaxis protein"/>
    <property type="match status" value="1"/>
</dbReference>